<keyword evidence="2" id="KW-1185">Reference proteome</keyword>
<reference evidence="1 2" key="1">
    <citation type="submission" date="2017-05" db="EMBL/GenBank/DDBJ databases">
        <title>Biotechnological potential of actinobacteria isolated from South African environments.</title>
        <authorList>
            <person name="Le Roes-Hill M."/>
            <person name="Prins A."/>
            <person name="Durrell K.A."/>
        </authorList>
    </citation>
    <scope>NUCLEOTIDE SEQUENCE [LARGE SCALE GENOMIC DNA]</scope>
    <source>
        <strain evidence="1">M26</strain>
    </source>
</reference>
<dbReference type="AlphaFoldDB" id="A0A243RS18"/>
<organism evidence="1 2">
    <name type="scientific">Streptosporangium minutum</name>
    <dbReference type="NCBI Taxonomy" id="569862"/>
    <lineage>
        <taxon>Bacteria</taxon>
        <taxon>Bacillati</taxon>
        <taxon>Actinomycetota</taxon>
        <taxon>Actinomycetes</taxon>
        <taxon>Streptosporangiales</taxon>
        <taxon>Streptosporangiaceae</taxon>
        <taxon>Streptosporangium</taxon>
    </lineage>
</organism>
<gene>
    <name evidence="1" type="ORF">CA984_09370</name>
</gene>
<sequence>MELGFRHTCWKHEEDLTVRYHGVTRYGSTVPTGVAAWSVLVMDKIPPHLDGCRHETVLMSGATVLTCEDLTAVWTEAACPDK</sequence>
<proteinExistence type="predicted"/>
<evidence type="ECO:0000313" key="2">
    <source>
        <dbReference type="Proteomes" id="UP000194761"/>
    </source>
</evidence>
<dbReference type="EMBL" id="NGFP01000030">
    <property type="protein sequence ID" value="OUC97848.1"/>
    <property type="molecule type" value="Genomic_DNA"/>
</dbReference>
<comment type="caution">
    <text evidence="1">The sequence shown here is derived from an EMBL/GenBank/DDBJ whole genome shotgun (WGS) entry which is preliminary data.</text>
</comment>
<evidence type="ECO:0000313" key="1">
    <source>
        <dbReference type="EMBL" id="OUC97848.1"/>
    </source>
</evidence>
<dbReference type="Proteomes" id="UP000194761">
    <property type="component" value="Unassembled WGS sequence"/>
</dbReference>
<protein>
    <submittedName>
        <fullName evidence="1">Uncharacterized protein</fullName>
    </submittedName>
</protein>
<accession>A0A243RS18</accession>
<name>A0A243RS18_9ACTN</name>
<dbReference type="RefSeq" id="WP_086570317.1">
    <property type="nucleotide sequence ID" value="NZ_NGFP01000030.1"/>
</dbReference>